<dbReference type="GO" id="GO:0003677">
    <property type="term" value="F:DNA binding"/>
    <property type="evidence" value="ECO:0007669"/>
    <property type="project" value="InterPro"/>
</dbReference>
<dbReference type="AlphaFoldDB" id="A0A415BQL4"/>
<organism evidence="1 2">
    <name type="scientific">Phocaeicola vulgatus</name>
    <name type="common">Bacteroides vulgatus</name>
    <dbReference type="NCBI Taxonomy" id="821"/>
    <lineage>
        <taxon>Bacteria</taxon>
        <taxon>Pseudomonadati</taxon>
        <taxon>Bacteroidota</taxon>
        <taxon>Bacteroidia</taxon>
        <taxon>Bacteroidales</taxon>
        <taxon>Bacteroidaceae</taxon>
        <taxon>Phocaeicola</taxon>
    </lineage>
</organism>
<dbReference type="EMBL" id="QRLF01000020">
    <property type="protein sequence ID" value="RHI89904.1"/>
    <property type="molecule type" value="Genomic_DNA"/>
</dbReference>
<evidence type="ECO:0008006" key="3">
    <source>
        <dbReference type="Google" id="ProtNLM"/>
    </source>
</evidence>
<sequence length="402" mass="46750">MATLNLKILPNRRKLSGKLGIYVSLTFKKEVRYISTEFEVDDEYQFENGKVCYRKDAAIMNKRIQYVLGIYRERMEGLNLNRFSNCAQLKEVLMKDGEEAEVITVRQLFERRIERLEKEKRISYAEMNRYTCKVIVSLIGDIPIDYLTKRDIRETLFKGMQRRGYAKGNIQMRMTHFKAAINEAIDEGLVKYDEHPFKGFTMPQSEPKLMDITVTQFQRIRDMVTSDSKLILARDLFLLSFYLGGINLADLVETDLSSKTMTYVRKKSAEHKTGERTTSLTIPDEAKTIINKYILGNRLNLSFCNGYKNLQRYVNKCFAALAQHIGIQTSFSYYAGRKTFAQFAFMIGIRTEVVEYCIGQSVKKNRPIYNYVRVMQKQADAAVRKVIQYTVDPESFETENIP</sequence>
<name>A0A415BQL4_PHOVU</name>
<dbReference type="InterPro" id="IPR011010">
    <property type="entry name" value="DNA_brk_join_enz"/>
</dbReference>
<dbReference type="InterPro" id="IPR010998">
    <property type="entry name" value="Integrase_recombinase_N"/>
</dbReference>
<dbReference type="SUPFAM" id="SSF56349">
    <property type="entry name" value="DNA breaking-rejoining enzymes"/>
    <property type="match status" value="1"/>
</dbReference>
<comment type="caution">
    <text evidence="1">The sequence shown here is derived from an EMBL/GenBank/DDBJ whole genome shotgun (WGS) entry which is preliminary data.</text>
</comment>
<dbReference type="Proteomes" id="UP000285777">
    <property type="component" value="Unassembled WGS sequence"/>
</dbReference>
<proteinExistence type="predicted"/>
<evidence type="ECO:0000313" key="1">
    <source>
        <dbReference type="EMBL" id="RHI89904.1"/>
    </source>
</evidence>
<dbReference type="Gene3D" id="1.10.150.130">
    <property type="match status" value="1"/>
</dbReference>
<dbReference type="InterPro" id="IPR013762">
    <property type="entry name" value="Integrase-like_cat_sf"/>
</dbReference>
<accession>A0A415BQL4</accession>
<evidence type="ECO:0000313" key="2">
    <source>
        <dbReference type="Proteomes" id="UP000285777"/>
    </source>
</evidence>
<protein>
    <recommendedName>
        <fullName evidence="3">Site-specific integrase</fullName>
    </recommendedName>
</protein>
<dbReference type="GO" id="GO:0015074">
    <property type="term" value="P:DNA integration"/>
    <property type="evidence" value="ECO:0007669"/>
    <property type="project" value="InterPro"/>
</dbReference>
<dbReference type="GO" id="GO:0006310">
    <property type="term" value="P:DNA recombination"/>
    <property type="evidence" value="ECO:0007669"/>
    <property type="project" value="InterPro"/>
</dbReference>
<dbReference type="RefSeq" id="WP_016270257.1">
    <property type="nucleotide sequence ID" value="NZ_CAXTGH010000003.1"/>
</dbReference>
<reference evidence="1 2" key="1">
    <citation type="submission" date="2018-08" db="EMBL/GenBank/DDBJ databases">
        <title>A genome reference for cultivated species of the human gut microbiota.</title>
        <authorList>
            <person name="Zou Y."/>
            <person name="Xue W."/>
            <person name="Luo G."/>
        </authorList>
    </citation>
    <scope>NUCLEOTIDE SEQUENCE [LARGE SCALE GENOMIC DNA]</scope>
    <source>
        <strain evidence="1 2">AM13-21</strain>
    </source>
</reference>
<dbReference type="Gene3D" id="1.10.443.10">
    <property type="entry name" value="Intergrase catalytic core"/>
    <property type="match status" value="1"/>
</dbReference>
<gene>
    <name evidence="1" type="ORF">DW150_12345</name>
</gene>